<evidence type="ECO:0000256" key="1">
    <source>
        <dbReference type="ARBA" id="ARBA00004141"/>
    </source>
</evidence>
<evidence type="ECO:0000256" key="2">
    <source>
        <dbReference type="ARBA" id="ARBA00022692"/>
    </source>
</evidence>
<evidence type="ECO:0000313" key="7">
    <source>
        <dbReference type="Proteomes" id="UP001555826"/>
    </source>
</evidence>
<evidence type="ECO:0000256" key="3">
    <source>
        <dbReference type="ARBA" id="ARBA00022989"/>
    </source>
</evidence>
<keyword evidence="3 5" id="KW-1133">Transmembrane helix</keyword>
<keyword evidence="4 5" id="KW-0472">Membrane</keyword>
<dbReference type="RefSeq" id="WP_367636996.1">
    <property type="nucleotide sequence ID" value="NZ_JBFNQN010000004.1"/>
</dbReference>
<dbReference type="EMBL" id="JBFNQN010000004">
    <property type="protein sequence ID" value="MEW9264331.1"/>
    <property type="molecule type" value="Genomic_DNA"/>
</dbReference>
<feature type="transmembrane region" description="Helical" evidence="5">
    <location>
        <begin position="151"/>
        <end position="167"/>
    </location>
</feature>
<comment type="caution">
    <text evidence="6">The sequence shown here is derived from an EMBL/GenBank/DDBJ whole genome shotgun (WGS) entry which is preliminary data.</text>
</comment>
<feature type="transmembrane region" description="Helical" evidence="5">
    <location>
        <begin position="97"/>
        <end position="116"/>
    </location>
</feature>
<dbReference type="Proteomes" id="UP001555826">
    <property type="component" value="Unassembled WGS sequence"/>
</dbReference>
<comment type="subcellular location">
    <subcellularLocation>
        <location evidence="1">Membrane</location>
        <topology evidence="1">Multi-pass membrane protein</topology>
    </subcellularLocation>
</comment>
<dbReference type="InterPro" id="IPR035952">
    <property type="entry name" value="Rhomboid-like_sf"/>
</dbReference>
<proteinExistence type="predicted"/>
<keyword evidence="2 5" id="KW-0812">Transmembrane</keyword>
<evidence type="ECO:0000256" key="4">
    <source>
        <dbReference type="ARBA" id="ARBA00023136"/>
    </source>
</evidence>
<reference evidence="6 7" key="1">
    <citation type="submission" date="2024-07" db="EMBL/GenBank/DDBJ databases">
        <authorList>
            <person name="Thanompreechachai J."/>
            <person name="Duangmal K."/>
        </authorList>
    </citation>
    <scope>NUCLEOTIDE SEQUENCE [LARGE SCALE GENOMIC DNA]</scope>
    <source>
        <strain evidence="6 7">KCTC 19886</strain>
    </source>
</reference>
<keyword evidence="6" id="KW-0378">Hydrolase</keyword>
<protein>
    <submittedName>
        <fullName evidence="6">Rhomboid family intramembrane serine protease</fullName>
    </submittedName>
</protein>
<evidence type="ECO:0000313" key="6">
    <source>
        <dbReference type="EMBL" id="MEW9264331.1"/>
    </source>
</evidence>
<dbReference type="SUPFAM" id="SSF144091">
    <property type="entry name" value="Rhomboid-like"/>
    <property type="match status" value="1"/>
</dbReference>
<feature type="transmembrane region" description="Helical" evidence="5">
    <location>
        <begin position="72"/>
        <end position="91"/>
    </location>
</feature>
<dbReference type="GO" id="GO:0006508">
    <property type="term" value="P:proteolysis"/>
    <property type="evidence" value="ECO:0007669"/>
    <property type="project" value="UniProtKB-KW"/>
</dbReference>
<organism evidence="6 7">
    <name type="scientific">Kineococcus endophyticus</name>
    <dbReference type="NCBI Taxonomy" id="1181883"/>
    <lineage>
        <taxon>Bacteria</taxon>
        <taxon>Bacillati</taxon>
        <taxon>Actinomycetota</taxon>
        <taxon>Actinomycetes</taxon>
        <taxon>Kineosporiales</taxon>
        <taxon>Kineosporiaceae</taxon>
        <taxon>Kineococcus</taxon>
    </lineage>
</organism>
<dbReference type="GO" id="GO:0008233">
    <property type="term" value="F:peptidase activity"/>
    <property type="evidence" value="ECO:0007669"/>
    <property type="project" value="UniProtKB-KW"/>
</dbReference>
<name>A0ABV3P403_9ACTN</name>
<accession>A0ABV3P403</accession>
<gene>
    <name evidence="6" type="ORF">AB1207_06205</name>
</gene>
<dbReference type="Gene3D" id="1.20.1540.10">
    <property type="entry name" value="Rhomboid-like"/>
    <property type="match status" value="1"/>
</dbReference>
<evidence type="ECO:0000256" key="5">
    <source>
        <dbReference type="SAM" id="Phobius"/>
    </source>
</evidence>
<keyword evidence="7" id="KW-1185">Reference proteome</keyword>
<sequence length="173" mass="17951">MLVVTTCWVAQLVHPELLQALRRDPPALAAGQWWRVATPLVVQDPPWQWAVLGPLTLGLGAVVERFWGGRTVVGLFVVTGLLGEAVGYAWLPRGAGSSVGAAGLLGVLVAWSLSPAARVLPAVLVPRVRTAAVVTLAASVASVVLHDVHGLPLLAGVAAGGFLLAKDRREDAA</sequence>
<keyword evidence="6" id="KW-0645">Protease</keyword>